<feature type="compositionally biased region" description="Low complexity" evidence="4">
    <location>
        <begin position="506"/>
        <end position="519"/>
    </location>
</feature>
<dbReference type="InterPro" id="IPR045076">
    <property type="entry name" value="MutS"/>
</dbReference>
<feature type="domain" description="DNA mismatch repair proteins mutS family" evidence="5">
    <location>
        <begin position="403"/>
        <end position="419"/>
    </location>
</feature>
<evidence type="ECO:0000313" key="6">
    <source>
        <dbReference type="EMBL" id="OXM16434.1"/>
    </source>
</evidence>
<dbReference type="Proteomes" id="UP000215145">
    <property type="component" value="Unassembled WGS sequence"/>
</dbReference>
<dbReference type="InterPro" id="IPR036187">
    <property type="entry name" value="DNA_mismatch_repair_MutS_sf"/>
</dbReference>
<accession>A0A229P3B3</accession>
<dbReference type="GO" id="GO:0004519">
    <property type="term" value="F:endonuclease activity"/>
    <property type="evidence" value="ECO:0007669"/>
    <property type="project" value="InterPro"/>
</dbReference>
<dbReference type="GO" id="GO:0016887">
    <property type="term" value="F:ATP hydrolysis activity"/>
    <property type="evidence" value="ECO:0007669"/>
    <property type="project" value="InterPro"/>
</dbReference>
<dbReference type="GO" id="GO:0030983">
    <property type="term" value="F:mismatched DNA binding"/>
    <property type="evidence" value="ECO:0007669"/>
    <property type="project" value="InterPro"/>
</dbReference>
<reference evidence="6 7" key="1">
    <citation type="submission" date="2017-07" db="EMBL/GenBank/DDBJ databases">
        <title>Paenibacillus herberti R33 genome sequencing and assembly.</title>
        <authorList>
            <person name="Su W."/>
        </authorList>
    </citation>
    <scope>NUCLEOTIDE SEQUENCE [LARGE SCALE GENOMIC DNA]</scope>
    <source>
        <strain evidence="6 7">R33</strain>
    </source>
</reference>
<organism evidence="6 7">
    <name type="scientific">Paenibacillus herberti</name>
    <dbReference type="NCBI Taxonomy" id="1619309"/>
    <lineage>
        <taxon>Bacteria</taxon>
        <taxon>Bacillati</taxon>
        <taxon>Bacillota</taxon>
        <taxon>Bacilli</taxon>
        <taxon>Bacillales</taxon>
        <taxon>Paenibacillaceae</taxon>
        <taxon>Paenibacillus</taxon>
    </lineage>
</organism>
<dbReference type="SMART" id="SM00533">
    <property type="entry name" value="MUTSd"/>
    <property type="match status" value="1"/>
</dbReference>
<evidence type="ECO:0000259" key="5">
    <source>
        <dbReference type="PROSITE" id="PS00486"/>
    </source>
</evidence>
<dbReference type="EMBL" id="NMUQ01000001">
    <property type="protein sequence ID" value="OXM16434.1"/>
    <property type="molecule type" value="Genomic_DNA"/>
</dbReference>
<dbReference type="InterPro" id="IPR005747">
    <property type="entry name" value="MutS2"/>
</dbReference>
<dbReference type="GO" id="GO:0006298">
    <property type="term" value="P:mismatch repair"/>
    <property type="evidence" value="ECO:0007669"/>
    <property type="project" value="InterPro"/>
</dbReference>
<dbReference type="Pfam" id="PF00488">
    <property type="entry name" value="MutS_V"/>
    <property type="match status" value="1"/>
</dbReference>
<comment type="caution">
    <text evidence="6">The sequence shown here is derived from an EMBL/GenBank/DDBJ whole genome shotgun (WGS) entry which is preliminary data.</text>
</comment>
<dbReference type="OrthoDB" id="9808166at2"/>
<dbReference type="PANTHER" id="PTHR48466">
    <property type="entry name" value="OS10G0509000 PROTEIN-RELATED"/>
    <property type="match status" value="1"/>
</dbReference>
<evidence type="ECO:0000256" key="1">
    <source>
        <dbReference type="ARBA" id="ARBA00022741"/>
    </source>
</evidence>
<sequence length="684" mass="75402">MNQASMMRLEYSFIHDNMCSFTVSEPGRKLAEKHFPSTMLRQAAAWQHETAEAEALLRAGSSVPLSSMEGIGIFLSLLGKGRIYDEKELDVLSSWLASIGQMKRYMAAKRELAPLLSGYADSMQDCPNLKAEIDRCIRSGWLLDNASPELSRIRRSAGVAEDRVRRKLDAALVKYRSSLQEAIVSRRGERYVIPVRRDQRKLVPGTVWDESSSGQTLFIEPSDVADLQAELSMWKQEEEQERTRILSMLSSMAEENGSQLAVNLEAMALFDFILARGKLARSYDGIRPELTAEPIIRLKGGRHPQLGDKAMPIDAELGIGWDQLCITGPNTGGKTIALKTLGLFTLMAQAGLFLPAEEGSEFGIFEDVLADVGDGQSIQQSLSTFSSHLAVLNDILGTAGGRTLVLLDELAAGTDPGEGIALSIAVLEELGRRGTKLAVTTHFNEIKAYASRTPRCMNARMAFDAETLQPLYRLEPGEAGDSYALSIAKRYGLPERVLKRAEEIKASGASTTASGKSTALLEEGVEGSRQNTGNKEESNFEPKIGLVMESRQTSQPTALKPTDVTQLADPQPPKPIKNTAKPKEFNVGDCVWIHPLKRTGIVYREADERGEVIVQVKKEKKTFNRKRLSLYISRDSLYPGEEYDMNIVFDSKENRKTRNLMSRKHVEGMRIETPSSNGGAGGPQ</sequence>
<gene>
    <name evidence="6" type="ORF">CGZ75_07105</name>
</gene>
<dbReference type="AlphaFoldDB" id="A0A229P3B3"/>
<evidence type="ECO:0000256" key="4">
    <source>
        <dbReference type="SAM" id="MobiDB-lite"/>
    </source>
</evidence>
<keyword evidence="7" id="KW-1185">Reference proteome</keyword>
<dbReference type="SUPFAM" id="SSF48334">
    <property type="entry name" value="DNA repair protein MutS, domain III"/>
    <property type="match status" value="1"/>
</dbReference>
<dbReference type="PROSITE" id="PS00486">
    <property type="entry name" value="DNA_MISMATCH_REPAIR_2"/>
    <property type="match status" value="1"/>
</dbReference>
<dbReference type="GO" id="GO:0140664">
    <property type="term" value="F:ATP-dependent DNA damage sensor activity"/>
    <property type="evidence" value="ECO:0007669"/>
    <property type="project" value="InterPro"/>
</dbReference>
<proteinExistence type="predicted"/>
<feature type="region of interest" description="Disordered" evidence="4">
    <location>
        <begin position="506"/>
        <end position="581"/>
    </location>
</feature>
<dbReference type="PIRSF" id="PIRSF005814">
    <property type="entry name" value="MutS_YshD"/>
    <property type="match status" value="1"/>
</dbReference>
<protein>
    <submittedName>
        <fullName evidence="6">DNA mismatch repair protein MutS</fullName>
    </submittedName>
</protein>
<dbReference type="NCBIfam" id="TIGR01069">
    <property type="entry name" value="mutS2"/>
    <property type="match status" value="1"/>
</dbReference>
<dbReference type="SUPFAM" id="SSF52540">
    <property type="entry name" value="P-loop containing nucleoside triphosphate hydrolases"/>
    <property type="match status" value="1"/>
</dbReference>
<dbReference type="GO" id="GO:0045910">
    <property type="term" value="P:negative regulation of DNA recombination"/>
    <property type="evidence" value="ECO:0007669"/>
    <property type="project" value="InterPro"/>
</dbReference>
<dbReference type="PANTHER" id="PTHR48466:SF2">
    <property type="entry name" value="OS10G0509000 PROTEIN"/>
    <property type="match status" value="1"/>
</dbReference>
<dbReference type="RefSeq" id="WP_089523519.1">
    <property type="nucleotide sequence ID" value="NZ_NMUQ01000001.1"/>
</dbReference>
<dbReference type="GO" id="GO:0005524">
    <property type="term" value="F:ATP binding"/>
    <property type="evidence" value="ECO:0007669"/>
    <property type="project" value="UniProtKB-KW"/>
</dbReference>
<dbReference type="InterPro" id="IPR007696">
    <property type="entry name" value="DNA_mismatch_repair_MutS_core"/>
</dbReference>
<evidence type="ECO:0000313" key="7">
    <source>
        <dbReference type="Proteomes" id="UP000215145"/>
    </source>
</evidence>
<keyword evidence="1" id="KW-0547">Nucleotide-binding</keyword>
<evidence type="ECO:0000256" key="2">
    <source>
        <dbReference type="ARBA" id="ARBA00022840"/>
    </source>
</evidence>
<keyword evidence="2" id="KW-0067">ATP-binding</keyword>
<evidence type="ECO:0000256" key="3">
    <source>
        <dbReference type="ARBA" id="ARBA00023125"/>
    </source>
</evidence>
<dbReference type="InterPro" id="IPR027417">
    <property type="entry name" value="P-loop_NTPase"/>
</dbReference>
<dbReference type="Gene3D" id="3.40.50.300">
    <property type="entry name" value="P-loop containing nucleotide triphosphate hydrolases"/>
    <property type="match status" value="1"/>
</dbReference>
<name>A0A229P3B3_9BACL</name>
<keyword evidence="3" id="KW-0238">DNA-binding</keyword>
<dbReference type="InterPro" id="IPR000432">
    <property type="entry name" value="DNA_mismatch_repair_MutS_C"/>
</dbReference>
<dbReference type="SMART" id="SM00534">
    <property type="entry name" value="MUTSac"/>
    <property type="match status" value="1"/>
</dbReference>